<accession>A0A840NEK5</accession>
<protein>
    <submittedName>
        <fullName evidence="2">Uncharacterized protein</fullName>
    </submittedName>
</protein>
<organism evidence="2 3">
    <name type="scientific">Saccharopolyspora gloriosae</name>
    <dbReference type="NCBI Taxonomy" id="455344"/>
    <lineage>
        <taxon>Bacteria</taxon>
        <taxon>Bacillati</taxon>
        <taxon>Actinomycetota</taxon>
        <taxon>Actinomycetes</taxon>
        <taxon>Pseudonocardiales</taxon>
        <taxon>Pseudonocardiaceae</taxon>
        <taxon>Saccharopolyspora</taxon>
    </lineage>
</organism>
<name>A0A840NEK5_9PSEU</name>
<feature type="transmembrane region" description="Helical" evidence="1">
    <location>
        <begin position="91"/>
        <end position="112"/>
    </location>
</feature>
<proteinExistence type="predicted"/>
<dbReference type="AlphaFoldDB" id="A0A840NEK5"/>
<keyword evidence="3" id="KW-1185">Reference proteome</keyword>
<evidence type="ECO:0000313" key="3">
    <source>
        <dbReference type="Proteomes" id="UP000580474"/>
    </source>
</evidence>
<evidence type="ECO:0000313" key="2">
    <source>
        <dbReference type="EMBL" id="MBB5070360.1"/>
    </source>
</evidence>
<feature type="transmembrane region" description="Helical" evidence="1">
    <location>
        <begin position="65"/>
        <end position="84"/>
    </location>
</feature>
<keyword evidence="1" id="KW-0812">Transmembrane</keyword>
<dbReference type="RefSeq" id="WP_221315853.1">
    <property type="nucleotide sequence ID" value="NZ_JACHIV010000001.1"/>
</dbReference>
<keyword evidence="1" id="KW-0472">Membrane</keyword>
<evidence type="ECO:0000256" key="1">
    <source>
        <dbReference type="SAM" id="Phobius"/>
    </source>
</evidence>
<gene>
    <name evidence="2" type="ORF">BJ969_003448</name>
</gene>
<reference evidence="2 3" key="1">
    <citation type="submission" date="2020-08" db="EMBL/GenBank/DDBJ databases">
        <title>Sequencing the genomes of 1000 actinobacteria strains.</title>
        <authorList>
            <person name="Klenk H.-P."/>
        </authorList>
    </citation>
    <scope>NUCLEOTIDE SEQUENCE [LARGE SCALE GENOMIC DNA]</scope>
    <source>
        <strain evidence="2 3">DSM 45582</strain>
    </source>
</reference>
<sequence length="147" mass="15896">MSNEAPTERSGRTKVAVDRAALVALMLVAAGTGCWAYLAPLSWHLSFPGFGLSWLPQLGPYNEHLAKDTGAMFLALAVLSAIALRRAADRALVRVAGAAWLVFDVLHLGYHLTMLHMYGPLDQVLNVLSLGFLVVLALVLVLPARHR</sequence>
<dbReference type="Proteomes" id="UP000580474">
    <property type="component" value="Unassembled WGS sequence"/>
</dbReference>
<feature type="transmembrane region" description="Helical" evidence="1">
    <location>
        <begin position="124"/>
        <end position="144"/>
    </location>
</feature>
<keyword evidence="1" id="KW-1133">Transmembrane helix</keyword>
<comment type="caution">
    <text evidence="2">The sequence shown here is derived from an EMBL/GenBank/DDBJ whole genome shotgun (WGS) entry which is preliminary data.</text>
</comment>
<dbReference type="EMBL" id="JACHIV010000001">
    <property type="protein sequence ID" value="MBB5070360.1"/>
    <property type="molecule type" value="Genomic_DNA"/>
</dbReference>
<feature type="transmembrane region" description="Helical" evidence="1">
    <location>
        <begin position="21"/>
        <end position="45"/>
    </location>
</feature>